<proteinExistence type="predicted"/>
<keyword evidence="2" id="KW-1185">Reference proteome</keyword>
<protein>
    <submittedName>
        <fullName evidence="1">Uncharacterized protein</fullName>
    </submittedName>
</protein>
<organism evidence="1 2">
    <name type="scientific">Ralstonia insidiosa</name>
    <dbReference type="NCBI Taxonomy" id="190721"/>
    <lineage>
        <taxon>Bacteria</taxon>
        <taxon>Pseudomonadati</taxon>
        <taxon>Pseudomonadota</taxon>
        <taxon>Betaproteobacteria</taxon>
        <taxon>Burkholderiales</taxon>
        <taxon>Burkholderiaceae</taxon>
        <taxon>Ralstonia</taxon>
    </lineage>
</organism>
<name>A0A192A845_9RALS</name>
<reference evidence="2" key="1">
    <citation type="submission" date="2016-06" db="EMBL/GenBank/DDBJ databases">
        <authorList>
            <person name="Xu Y."/>
            <person name="Nagy A."/>
            <person name="Yan X."/>
            <person name="Kim S.W."/>
            <person name="Haley B."/>
            <person name="Liu N.T."/>
            <person name="Nou X."/>
        </authorList>
    </citation>
    <scope>NUCLEOTIDE SEQUENCE [LARGE SCALE GENOMIC DNA]</scope>
    <source>
        <strain evidence="2">ATCC 49129</strain>
        <plasmid evidence="2">pri-1</plasmid>
    </source>
</reference>
<accession>A0A192A845</accession>
<dbReference type="Proteomes" id="UP000078572">
    <property type="component" value="Plasmid pRI-1"/>
</dbReference>
<geneLocation type="plasmid" evidence="2">
    <name>pri-1</name>
</geneLocation>
<evidence type="ECO:0000313" key="2">
    <source>
        <dbReference type="Proteomes" id="UP000078572"/>
    </source>
</evidence>
<evidence type="ECO:0000313" key="1">
    <source>
        <dbReference type="EMBL" id="ANJ76554.1"/>
    </source>
</evidence>
<sequence length="68" mass="7562">MWTKDRRDELAKLLQLLQDAKDLNNSSGTLDKLLKIKAVADELTTVDLANDRTSFVKFLLGEVAAAKT</sequence>
<dbReference type="AlphaFoldDB" id="A0A192A845"/>
<dbReference type="GeneID" id="61529993"/>
<keyword evidence="1" id="KW-0614">Plasmid</keyword>
<dbReference type="OrthoDB" id="9907720at2"/>
<gene>
    <name evidence="1" type="ORF">A9Y76_28650</name>
</gene>
<dbReference type="EMBL" id="CP016024">
    <property type="protein sequence ID" value="ANJ76554.1"/>
    <property type="molecule type" value="Genomic_DNA"/>
</dbReference>
<dbReference type="RefSeq" id="WP_024979507.1">
    <property type="nucleotide sequence ID" value="NZ_CP016024.1"/>
</dbReference>